<dbReference type="InterPro" id="IPR051681">
    <property type="entry name" value="Ser/Thr_Kinases-Pseudokinases"/>
</dbReference>
<evidence type="ECO:0000256" key="1">
    <source>
        <dbReference type="ARBA" id="ARBA00022741"/>
    </source>
</evidence>
<dbReference type="InterPro" id="IPR001245">
    <property type="entry name" value="Ser-Thr/Tyr_kinase_cat_dom"/>
</dbReference>
<protein>
    <submittedName>
        <fullName evidence="6">Kinase-like domain-containing protein</fullName>
    </submittedName>
</protein>
<reference evidence="6" key="2">
    <citation type="submission" date="2019-10" db="EMBL/GenBank/DDBJ databases">
        <title>Conservation and host-specific expression of non-tandemly repeated heterogenous ribosome RNA gene in arbuscular mycorrhizal fungi.</title>
        <authorList>
            <person name="Maeda T."/>
            <person name="Kobayashi Y."/>
            <person name="Nakagawa T."/>
            <person name="Ezawa T."/>
            <person name="Yamaguchi K."/>
            <person name="Bino T."/>
            <person name="Nishimoto Y."/>
            <person name="Shigenobu S."/>
            <person name="Kawaguchi M."/>
        </authorList>
    </citation>
    <scope>NUCLEOTIDE SEQUENCE</scope>
    <source>
        <strain evidence="6">HR1</strain>
    </source>
</reference>
<proteinExistence type="predicted"/>
<evidence type="ECO:0000256" key="2">
    <source>
        <dbReference type="ARBA" id="ARBA00022840"/>
    </source>
</evidence>
<dbReference type="OrthoDB" id="10261027at2759"/>
<dbReference type="Pfam" id="PF07714">
    <property type="entry name" value="PK_Tyr_Ser-Thr"/>
    <property type="match status" value="1"/>
</dbReference>
<evidence type="ECO:0000313" key="6">
    <source>
        <dbReference type="EMBL" id="GES73018.1"/>
    </source>
</evidence>
<keyword evidence="1" id="KW-0547">Nucleotide-binding</keyword>
<keyword evidence="6" id="KW-0808">Transferase</keyword>
<evidence type="ECO:0000259" key="4">
    <source>
        <dbReference type="PROSITE" id="PS50011"/>
    </source>
</evidence>
<gene>
    <name evidence="6" type="ORF">RCL2_000056300</name>
    <name evidence="5" type="ORF">RclHR1_10760005</name>
</gene>
<keyword evidence="6" id="KW-0418">Kinase</keyword>
<sequence>MTEVINVSTSISSLLLMKHEEYFSRSQQSYSNAVEEIATQMNIEFVNFNEFSDINEFRSDLYGDNVRKATWGKKSRPVILRSVPGYSIEDHHKKLTEEIRRSKLNLDCENIIQLLAITEDPSEKNAVLVIQHPKDGNLKNYLSQHKNLEWSKKLSLAKDIAHGIRHLHRSGIAHGDLHELNVFIEDGKAIIRDPRLFGFEDDETSSSSTLNSDVLSTIPFVDPQVMGDMKHKPDQRSDIYSFGVLLWELSSCKSPFHDTPFGNGNQVLLTMAIMVRKTREQPVPNTPEEYIQLYQQCWDHEPDMRPNIEQVCDQIEGFLYDEPVFTGKSLSNNVFIADIRASSEESRKSHDNLHPPSSSSSQLQSTQSQIDNEKSLPQAPGFKYQDANLSEPISPKTLAKLNKEIGNSEKSKGIKKFKSKISKLFKKMSCFS</sequence>
<dbReference type="GO" id="GO:0005524">
    <property type="term" value="F:ATP binding"/>
    <property type="evidence" value="ECO:0007669"/>
    <property type="project" value="UniProtKB-KW"/>
</dbReference>
<dbReference type="PROSITE" id="PS50011">
    <property type="entry name" value="PROTEIN_KINASE_DOM"/>
    <property type="match status" value="1"/>
</dbReference>
<feature type="region of interest" description="Disordered" evidence="3">
    <location>
        <begin position="345"/>
        <end position="390"/>
    </location>
</feature>
<dbReference type="PANTHER" id="PTHR44329:SF298">
    <property type="entry name" value="MIXED LINEAGE KINASE DOMAIN-LIKE PROTEIN"/>
    <property type="match status" value="1"/>
</dbReference>
<feature type="compositionally biased region" description="Low complexity" evidence="3">
    <location>
        <begin position="357"/>
        <end position="369"/>
    </location>
</feature>
<accession>A0A2Z6Q2E2</accession>
<dbReference type="SUPFAM" id="SSF56112">
    <property type="entry name" value="Protein kinase-like (PK-like)"/>
    <property type="match status" value="1"/>
</dbReference>
<dbReference type="Proteomes" id="UP000247702">
    <property type="component" value="Unassembled WGS sequence"/>
</dbReference>
<dbReference type="GO" id="GO:0004672">
    <property type="term" value="F:protein kinase activity"/>
    <property type="evidence" value="ECO:0007669"/>
    <property type="project" value="InterPro"/>
</dbReference>
<reference evidence="5 7" key="1">
    <citation type="submission" date="2017-11" db="EMBL/GenBank/DDBJ databases">
        <title>The genome of Rhizophagus clarus HR1 reveals common genetic basis of auxotrophy among arbuscular mycorrhizal fungi.</title>
        <authorList>
            <person name="Kobayashi Y."/>
        </authorList>
    </citation>
    <scope>NUCLEOTIDE SEQUENCE [LARGE SCALE GENOMIC DNA]</scope>
    <source>
        <strain evidence="5 7">HR1</strain>
    </source>
</reference>
<dbReference type="InterPro" id="IPR011009">
    <property type="entry name" value="Kinase-like_dom_sf"/>
</dbReference>
<evidence type="ECO:0000256" key="3">
    <source>
        <dbReference type="SAM" id="MobiDB-lite"/>
    </source>
</evidence>
<dbReference type="AlphaFoldDB" id="A0A2Z6Q2E2"/>
<feature type="domain" description="Protein kinase" evidence="4">
    <location>
        <begin position="51"/>
        <end position="319"/>
    </location>
</feature>
<keyword evidence="2" id="KW-0067">ATP-binding</keyword>
<evidence type="ECO:0000313" key="7">
    <source>
        <dbReference type="Proteomes" id="UP000247702"/>
    </source>
</evidence>
<comment type="caution">
    <text evidence="5">The sequence shown here is derived from an EMBL/GenBank/DDBJ whole genome shotgun (WGS) entry which is preliminary data.</text>
</comment>
<dbReference type="GO" id="GO:0097527">
    <property type="term" value="P:necroptotic signaling pathway"/>
    <property type="evidence" value="ECO:0007669"/>
    <property type="project" value="TreeGrafter"/>
</dbReference>
<keyword evidence="7" id="KW-1185">Reference proteome</keyword>
<dbReference type="Gene3D" id="1.10.510.10">
    <property type="entry name" value="Transferase(Phosphotransferase) domain 1"/>
    <property type="match status" value="1"/>
</dbReference>
<evidence type="ECO:0000313" key="5">
    <source>
        <dbReference type="EMBL" id="GBB84123.1"/>
    </source>
</evidence>
<dbReference type="EMBL" id="BEXD01000087">
    <property type="protein sequence ID" value="GBB84123.1"/>
    <property type="molecule type" value="Genomic_DNA"/>
</dbReference>
<organism evidence="5 7">
    <name type="scientific">Rhizophagus clarus</name>
    <dbReference type="NCBI Taxonomy" id="94130"/>
    <lineage>
        <taxon>Eukaryota</taxon>
        <taxon>Fungi</taxon>
        <taxon>Fungi incertae sedis</taxon>
        <taxon>Mucoromycota</taxon>
        <taxon>Glomeromycotina</taxon>
        <taxon>Glomeromycetes</taxon>
        <taxon>Glomerales</taxon>
        <taxon>Glomeraceae</taxon>
        <taxon>Rhizophagus</taxon>
    </lineage>
</organism>
<dbReference type="Proteomes" id="UP000615446">
    <property type="component" value="Unassembled WGS sequence"/>
</dbReference>
<dbReference type="PANTHER" id="PTHR44329">
    <property type="entry name" value="SERINE/THREONINE-PROTEIN KINASE TNNI3K-RELATED"/>
    <property type="match status" value="1"/>
</dbReference>
<dbReference type="EMBL" id="BLAL01000005">
    <property type="protein sequence ID" value="GES73018.1"/>
    <property type="molecule type" value="Genomic_DNA"/>
</dbReference>
<dbReference type="InterPro" id="IPR000719">
    <property type="entry name" value="Prot_kinase_dom"/>
</dbReference>
<name>A0A2Z6Q2E2_9GLOM</name>